<dbReference type="AlphaFoldDB" id="A0A285CPT6"/>
<dbReference type="InterPro" id="IPR036890">
    <property type="entry name" value="HATPase_C_sf"/>
</dbReference>
<evidence type="ECO:0000256" key="1">
    <source>
        <dbReference type="ARBA" id="ARBA00022527"/>
    </source>
</evidence>
<accession>A0A285CPT6</accession>
<dbReference type="CDD" id="cd16936">
    <property type="entry name" value="HATPase_RsbW-like"/>
    <property type="match status" value="1"/>
</dbReference>
<feature type="domain" description="Histidine kinase/HSP90-like ATPase" evidence="3">
    <location>
        <begin position="18"/>
        <end position="140"/>
    </location>
</feature>
<name>A0A285CPT6_9RHOB</name>
<evidence type="ECO:0000256" key="2">
    <source>
        <dbReference type="SAM" id="MobiDB-lite"/>
    </source>
</evidence>
<evidence type="ECO:0000313" key="5">
    <source>
        <dbReference type="Proteomes" id="UP000219467"/>
    </source>
</evidence>
<dbReference type="GO" id="GO:0004674">
    <property type="term" value="F:protein serine/threonine kinase activity"/>
    <property type="evidence" value="ECO:0007669"/>
    <property type="project" value="UniProtKB-KW"/>
</dbReference>
<gene>
    <name evidence="4" type="ORF">SAMN05878503_10491</name>
</gene>
<sequence length="282" mass="28473">MHADTGRGGGITRITIDSDPLAVRQALAQLFDSLLLRSLGEDDRGAAEIVLAEVLNNIVEHAYANSHGEIELALELGPGRLTCQITDRGAPMPDGTLSADPAPPPETSLPEGGFGWSLIRTLAHDLEYRRANGVNRLRFRIDSAPASACGDAGHPGDGLPCRADSAPASACGDPGRPGDGLPCRADSAPASACGDPGRPGEGLPCRADSAPALACGDPGRPGDGLPCRADSAPAAACGDAGHPGKGLPCRADSALAAAETAFPPESGCESAEQHSDDDIVAG</sequence>
<dbReference type="InterPro" id="IPR050267">
    <property type="entry name" value="Anti-sigma-factor_SerPK"/>
</dbReference>
<dbReference type="EMBL" id="OAOQ01000004">
    <property type="protein sequence ID" value="SNX69541.1"/>
    <property type="molecule type" value="Genomic_DNA"/>
</dbReference>
<reference evidence="5" key="1">
    <citation type="submission" date="2017-08" db="EMBL/GenBank/DDBJ databases">
        <authorList>
            <person name="Varghese N."/>
            <person name="Submissions S."/>
        </authorList>
    </citation>
    <scope>NUCLEOTIDE SEQUENCE [LARGE SCALE GENOMIC DNA]</scope>
    <source>
        <strain evidence="5">JA234</strain>
    </source>
</reference>
<keyword evidence="4" id="KW-0418">Kinase</keyword>
<proteinExistence type="predicted"/>
<dbReference type="RefSeq" id="WP_097029911.1">
    <property type="nucleotide sequence ID" value="NZ_OAOQ01000004.1"/>
</dbReference>
<feature type="region of interest" description="Disordered" evidence="2">
    <location>
        <begin position="261"/>
        <end position="282"/>
    </location>
</feature>
<protein>
    <submittedName>
        <fullName evidence="4">Anti-sigma regulatory factor (Ser/Thr protein kinase)</fullName>
    </submittedName>
</protein>
<keyword evidence="4" id="KW-0808">Transferase</keyword>
<organism evidence="4 5">
    <name type="scientific">Cereibacter ovatus</name>
    <dbReference type="NCBI Taxonomy" id="439529"/>
    <lineage>
        <taxon>Bacteria</taxon>
        <taxon>Pseudomonadati</taxon>
        <taxon>Pseudomonadota</taxon>
        <taxon>Alphaproteobacteria</taxon>
        <taxon>Rhodobacterales</taxon>
        <taxon>Paracoccaceae</taxon>
        <taxon>Cereibacter</taxon>
    </lineage>
</organism>
<feature type="compositionally biased region" description="Basic and acidic residues" evidence="2">
    <location>
        <begin position="271"/>
        <end position="282"/>
    </location>
</feature>
<dbReference type="Pfam" id="PF13581">
    <property type="entry name" value="HATPase_c_2"/>
    <property type="match status" value="1"/>
</dbReference>
<dbReference type="SUPFAM" id="SSF55874">
    <property type="entry name" value="ATPase domain of HSP90 chaperone/DNA topoisomerase II/histidine kinase"/>
    <property type="match status" value="1"/>
</dbReference>
<keyword evidence="5" id="KW-1185">Reference proteome</keyword>
<evidence type="ECO:0000259" key="3">
    <source>
        <dbReference type="Pfam" id="PF13581"/>
    </source>
</evidence>
<feature type="region of interest" description="Disordered" evidence="2">
    <location>
        <begin position="89"/>
        <end position="111"/>
    </location>
</feature>
<keyword evidence="1" id="KW-0723">Serine/threonine-protein kinase</keyword>
<dbReference type="PANTHER" id="PTHR35526">
    <property type="entry name" value="ANTI-SIGMA-F FACTOR RSBW-RELATED"/>
    <property type="match status" value="1"/>
</dbReference>
<dbReference type="InterPro" id="IPR003594">
    <property type="entry name" value="HATPase_dom"/>
</dbReference>
<dbReference type="OrthoDB" id="9792240at2"/>
<dbReference type="Proteomes" id="UP000219467">
    <property type="component" value="Unassembled WGS sequence"/>
</dbReference>
<dbReference type="PANTHER" id="PTHR35526:SF3">
    <property type="entry name" value="ANTI-SIGMA-F FACTOR RSBW"/>
    <property type="match status" value="1"/>
</dbReference>
<dbReference type="Gene3D" id="3.30.565.10">
    <property type="entry name" value="Histidine kinase-like ATPase, C-terminal domain"/>
    <property type="match status" value="1"/>
</dbReference>
<evidence type="ECO:0000313" key="4">
    <source>
        <dbReference type="EMBL" id="SNX69541.1"/>
    </source>
</evidence>